<dbReference type="Gene3D" id="1.20.1730.10">
    <property type="entry name" value="Sodium/glucose cotransporter"/>
    <property type="match status" value="1"/>
</dbReference>
<feature type="transmembrane region" description="Helical" evidence="12">
    <location>
        <begin position="613"/>
        <end position="634"/>
    </location>
</feature>
<evidence type="ECO:0000313" key="13">
    <source>
        <dbReference type="EMBL" id="SVA80851.1"/>
    </source>
</evidence>
<keyword evidence="4" id="KW-1003">Cell membrane</keyword>
<comment type="similarity">
    <text evidence="2">Belongs to the sodium:solute symporter (SSF) (TC 2.A.21) family.</text>
</comment>
<keyword evidence="3" id="KW-0813">Transport</keyword>
<evidence type="ECO:0000256" key="7">
    <source>
        <dbReference type="ARBA" id="ARBA00022989"/>
    </source>
</evidence>
<keyword evidence="5 12" id="KW-0812">Transmembrane</keyword>
<dbReference type="GO" id="GO:0005886">
    <property type="term" value="C:plasma membrane"/>
    <property type="evidence" value="ECO:0007669"/>
    <property type="project" value="UniProtKB-SubCell"/>
</dbReference>
<organism evidence="13">
    <name type="scientific">marine metagenome</name>
    <dbReference type="NCBI Taxonomy" id="408172"/>
    <lineage>
        <taxon>unclassified sequences</taxon>
        <taxon>metagenomes</taxon>
        <taxon>ecological metagenomes</taxon>
    </lineage>
</organism>
<feature type="transmembrane region" description="Helical" evidence="12">
    <location>
        <begin position="329"/>
        <end position="349"/>
    </location>
</feature>
<evidence type="ECO:0000256" key="2">
    <source>
        <dbReference type="ARBA" id="ARBA00006434"/>
    </source>
</evidence>
<dbReference type="GO" id="GO:0006814">
    <property type="term" value="P:sodium ion transport"/>
    <property type="evidence" value="ECO:0007669"/>
    <property type="project" value="UniProtKB-KW"/>
</dbReference>
<feature type="transmembrane region" description="Helical" evidence="12">
    <location>
        <begin position="438"/>
        <end position="457"/>
    </location>
</feature>
<feature type="transmembrane region" description="Helical" evidence="12">
    <location>
        <begin position="77"/>
        <end position="94"/>
    </location>
</feature>
<evidence type="ECO:0000256" key="3">
    <source>
        <dbReference type="ARBA" id="ARBA00022448"/>
    </source>
</evidence>
<keyword evidence="9" id="KW-0406">Ion transport</keyword>
<feature type="transmembrane region" description="Helical" evidence="12">
    <location>
        <begin position="288"/>
        <end position="309"/>
    </location>
</feature>
<dbReference type="PANTHER" id="PTHR48086">
    <property type="entry name" value="SODIUM/PROLINE SYMPORTER-RELATED"/>
    <property type="match status" value="1"/>
</dbReference>
<accession>A0A381YW58</accession>
<dbReference type="InterPro" id="IPR038377">
    <property type="entry name" value="Na/Glc_symporter_sf"/>
</dbReference>
<feature type="transmembrane region" description="Helical" evidence="12">
    <location>
        <begin position="413"/>
        <end position="431"/>
    </location>
</feature>
<dbReference type="InterPro" id="IPR050277">
    <property type="entry name" value="Sodium:Solute_Symporter"/>
</dbReference>
<feature type="transmembrane region" description="Helical" evidence="12">
    <location>
        <begin position="388"/>
        <end position="407"/>
    </location>
</feature>
<evidence type="ECO:0000256" key="1">
    <source>
        <dbReference type="ARBA" id="ARBA00004651"/>
    </source>
</evidence>
<comment type="subcellular location">
    <subcellularLocation>
        <location evidence="1">Cell membrane</location>
        <topology evidence="1">Multi-pass membrane protein</topology>
    </subcellularLocation>
</comment>
<evidence type="ECO:0000256" key="4">
    <source>
        <dbReference type="ARBA" id="ARBA00022475"/>
    </source>
</evidence>
<feature type="transmembrane region" description="Helical" evidence="12">
    <location>
        <begin position="534"/>
        <end position="552"/>
    </location>
</feature>
<keyword evidence="10 12" id="KW-0472">Membrane</keyword>
<keyword evidence="6" id="KW-0769">Symport</keyword>
<evidence type="ECO:0000256" key="11">
    <source>
        <dbReference type="ARBA" id="ARBA00023201"/>
    </source>
</evidence>
<evidence type="ECO:0000256" key="9">
    <source>
        <dbReference type="ARBA" id="ARBA00023065"/>
    </source>
</evidence>
<keyword evidence="7 12" id="KW-1133">Transmembrane helix</keyword>
<dbReference type="InterPro" id="IPR001734">
    <property type="entry name" value="Na/solute_symporter"/>
</dbReference>
<feature type="transmembrane region" description="Helical" evidence="12">
    <location>
        <begin position="245"/>
        <end position="267"/>
    </location>
</feature>
<evidence type="ECO:0000256" key="12">
    <source>
        <dbReference type="SAM" id="Phobius"/>
    </source>
</evidence>
<gene>
    <name evidence="13" type="ORF">METZ01_LOCUS133705</name>
</gene>
<name>A0A381YW58_9ZZZZ</name>
<dbReference type="PROSITE" id="PS50283">
    <property type="entry name" value="NA_SOLUT_SYMP_3"/>
    <property type="match status" value="1"/>
</dbReference>
<feature type="transmembrane region" description="Helical" evidence="12">
    <location>
        <begin position="6"/>
        <end position="24"/>
    </location>
</feature>
<keyword evidence="11" id="KW-0739">Sodium transport</keyword>
<feature type="transmembrane region" description="Helical" evidence="12">
    <location>
        <begin position="158"/>
        <end position="181"/>
    </location>
</feature>
<dbReference type="EMBL" id="UINC01019129">
    <property type="protein sequence ID" value="SVA80851.1"/>
    <property type="molecule type" value="Genomic_DNA"/>
</dbReference>
<evidence type="ECO:0000256" key="6">
    <source>
        <dbReference type="ARBA" id="ARBA00022847"/>
    </source>
</evidence>
<evidence type="ECO:0000256" key="10">
    <source>
        <dbReference type="ARBA" id="ARBA00023136"/>
    </source>
</evidence>
<evidence type="ECO:0000256" key="8">
    <source>
        <dbReference type="ARBA" id="ARBA00023053"/>
    </source>
</evidence>
<feature type="transmembrane region" description="Helical" evidence="12">
    <location>
        <begin position="115"/>
        <end position="138"/>
    </location>
</feature>
<dbReference type="GO" id="GO:0015293">
    <property type="term" value="F:symporter activity"/>
    <property type="evidence" value="ECO:0007669"/>
    <property type="project" value="UniProtKB-KW"/>
</dbReference>
<protein>
    <recommendedName>
        <fullName evidence="14">Sodium:solute symporter family protein</fullName>
    </recommendedName>
</protein>
<evidence type="ECO:0000256" key="5">
    <source>
        <dbReference type="ARBA" id="ARBA00022692"/>
    </source>
</evidence>
<keyword evidence="8" id="KW-0915">Sodium</keyword>
<sequence>MNLIDYLVLAIYFSGMAGIGFWAMRQVKGQEDFFMGGRKFGKLFQTFAAFGAGTGSADPVNTARGTFANGMSGMWGVMYWLFVTPIYWISAVWYRRMRCLTLGDWFVERYESKSIGVAYAIFGCFYYMVYGAMLFTAIGKVAVPLMGEELLGMKTEYVLVPLVAIIVTFYGVLGGITAAYWTDLIQGICIILLSILLIPFGLNAVVKKFGSTGDTWTDGFRVMHEQLPESTFTIVGGSAASEFPIYAIVVIVIMNIIGIVLTPHFIVTGGGSAKSEHDARVGLVTGNFIKRFCTIGWVITALIVLTLYGSDAALIKDADMAWGVATKELLGPLGIGLVGLMLACLLAALMSSVDCYMLVCSALVVRNIYVPYLNPGAGEQDCLRLGRIAGGIVVLGAVVISVTMLDMFKQLELTWIVPMTFAALFWLGMFWRRATTRAGWVTIVFCLLTFFVLPRTIPAVAPGLRTNPAYTQVNQPADSNAAGGKSIYWTGGITDVKGVTRGEGSFRFDMIIYDKMLGFDLTKVRNATLKTLEFPFKIIAPFLVMIIASLLTKPNSKKALDRLYVKMKTPVNPDPEQDSREIDVSYAKPNRFDDRKLFPGTQLEFQRPTAMDFWGFLACFAICFGIIGLVLWVAQIGA</sequence>
<feature type="transmembrane region" description="Helical" evidence="12">
    <location>
        <begin position="188"/>
        <end position="206"/>
    </location>
</feature>
<dbReference type="PANTHER" id="PTHR48086:SF3">
    <property type="entry name" value="SODIUM_PROLINE SYMPORTER"/>
    <property type="match status" value="1"/>
</dbReference>
<reference evidence="13" key="1">
    <citation type="submission" date="2018-05" db="EMBL/GenBank/DDBJ databases">
        <authorList>
            <person name="Lanie J.A."/>
            <person name="Ng W.-L."/>
            <person name="Kazmierczak K.M."/>
            <person name="Andrzejewski T.M."/>
            <person name="Davidsen T.M."/>
            <person name="Wayne K.J."/>
            <person name="Tettelin H."/>
            <person name="Glass J.I."/>
            <person name="Rusch D."/>
            <person name="Podicherti R."/>
            <person name="Tsui H.-C.T."/>
            <person name="Winkler M.E."/>
        </authorList>
    </citation>
    <scope>NUCLEOTIDE SEQUENCE</scope>
</reference>
<evidence type="ECO:0008006" key="14">
    <source>
        <dbReference type="Google" id="ProtNLM"/>
    </source>
</evidence>
<dbReference type="AlphaFoldDB" id="A0A381YW58"/>
<dbReference type="Pfam" id="PF00474">
    <property type="entry name" value="SSF"/>
    <property type="match status" value="1"/>
</dbReference>
<proteinExistence type="inferred from homology"/>